<evidence type="ECO:0008006" key="4">
    <source>
        <dbReference type="Google" id="ProtNLM"/>
    </source>
</evidence>
<proteinExistence type="predicted"/>
<feature type="transmembrane region" description="Helical" evidence="1">
    <location>
        <begin position="59"/>
        <end position="88"/>
    </location>
</feature>
<feature type="transmembrane region" description="Helical" evidence="1">
    <location>
        <begin position="30"/>
        <end position="47"/>
    </location>
</feature>
<accession>A0A516SAP7</accession>
<keyword evidence="1" id="KW-0472">Membrane</keyword>
<dbReference type="SUPFAM" id="SSF53335">
    <property type="entry name" value="S-adenosyl-L-methionine-dependent methyltransferases"/>
    <property type="match status" value="1"/>
</dbReference>
<name>A0A516SAP7_9NEIS</name>
<dbReference type="EMBL" id="CP041730">
    <property type="protein sequence ID" value="QDQ25222.1"/>
    <property type="molecule type" value="Genomic_DNA"/>
</dbReference>
<dbReference type="Gene3D" id="3.40.50.150">
    <property type="entry name" value="Vaccinia Virus protein VP39"/>
    <property type="match status" value="1"/>
</dbReference>
<dbReference type="InterPro" id="IPR029063">
    <property type="entry name" value="SAM-dependent_MTases_sf"/>
</dbReference>
<dbReference type="RefSeq" id="WP_143856147.1">
    <property type="nucleotide sequence ID" value="NZ_CP041730.1"/>
</dbReference>
<evidence type="ECO:0000313" key="2">
    <source>
        <dbReference type="EMBL" id="QDQ25222.1"/>
    </source>
</evidence>
<dbReference type="AlphaFoldDB" id="A0A516SAP7"/>
<dbReference type="Proteomes" id="UP000317550">
    <property type="component" value="Chromosome"/>
</dbReference>
<evidence type="ECO:0000313" key="3">
    <source>
        <dbReference type="Proteomes" id="UP000317550"/>
    </source>
</evidence>
<reference evidence="3" key="1">
    <citation type="submission" date="2019-07" db="EMBL/GenBank/DDBJ databases">
        <title>Chitinimonas sp. nov., isolated from Ny-Alesund, arctica soil.</title>
        <authorList>
            <person name="Xu Q."/>
            <person name="Peng F."/>
        </authorList>
    </citation>
    <scope>NUCLEOTIDE SEQUENCE [LARGE SCALE GENOMIC DNA]</scope>
    <source>
        <strain evidence="3">R3-44</strain>
    </source>
</reference>
<keyword evidence="1" id="KW-0812">Transmembrane</keyword>
<sequence length="241" mass="26348">MNPALLSLAIQLAAGGAALAIGYLFNWTALSTLFGQLCIAVVLSRLLGQPIWWQLLHALFAPAIVLSLSLALPPWIYLLAFVLAWLLFGPIARSRVPLYLSNRAAMDALERLLPEQASVLDVGAGTATVLARLGCRPGLKVSGVEHAWLPCLLGWLRLKLAGNPARLLWGDMMRMDLANYDVVYAFLSPAAMPALWAKARREMRSGSLLISNSFTVPDVAADEVIELNDWKGAKLHLWRMP</sequence>
<protein>
    <recommendedName>
        <fullName evidence="4">Class I SAM-dependent methyltransferase</fullName>
    </recommendedName>
</protein>
<keyword evidence="1" id="KW-1133">Transmembrane helix</keyword>
<dbReference type="KEGG" id="cari:FNU76_02010"/>
<organism evidence="2 3">
    <name type="scientific">Chitinimonas arctica</name>
    <dbReference type="NCBI Taxonomy" id="2594795"/>
    <lineage>
        <taxon>Bacteria</taxon>
        <taxon>Pseudomonadati</taxon>
        <taxon>Pseudomonadota</taxon>
        <taxon>Betaproteobacteria</taxon>
        <taxon>Neisseriales</taxon>
        <taxon>Chitinibacteraceae</taxon>
        <taxon>Chitinimonas</taxon>
    </lineage>
</organism>
<keyword evidence="3" id="KW-1185">Reference proteome</keyword>
<dbReference type="OrthoDB" id="21342at2"/>
<gene>
    <name evidence="2" type="ORF">FNU76_02010</name>
</gene>
<evidence type="ECO:0000256" key="1">
    <source>
        <dbReference type="SAM" id="Phobius"/>
    </source>
</evidence>